<comment type="caution">
    <text evidence="3">The sequence shown here is derived from an EMBL/GenBank/DDBJ whole genome shotgun (WGS) entry which is preliminary data.</text>
</comment>
<sequence>MKLSALALALGMAFSGSAFAAAATWNSATPWGSDATASFAQWSAIESINDTTPDAGFSGATSASLRETSGNGFVTGGGLGGNIYSFTGTTTFTATLGGGATTGLFDVYLRIGTIGEVAGTSATLNGTAATSVVWDGGAAGGPFGGAAQEVYWKWEDVSASSLYTFNFAAIGPHMSLDQVALATVSVPTVTPVPEPEAFSMMALGLGLMAFVARRSSKKA</sequence>
<keyword evidence="4" id="KW-1185">Reference proteome</keyword>
<name>A0ABW3PDB5_9PROT</name>
<evidence type="ECO:0000259" key="2">
    <source>
        <dbReference type="Pfam" id="PF07589"/>
    </source>
</evidence>
<organism evidence="3 4">
    <name type="scientific">Methylophilus flavus</name>
    <dbReference type="NCBI Taxonomy" id="640084"/>
    <lineage>
        <taxon>Bacteria</taxon>
        <taxon>Pseudomonadati</taxon>
        <taxon>Pseudomonadota</taxon>
        <taxon>Betaproteobacteria</taxon>
        <taxon>Nitrosomonadales</taxon>
        <taxon>Methylophilaceae</taxon>
        <taxon>Methylophilus</taxon>
    </lineage>
</organism>
<evidence type="ECO:0000256" key="1">
    <source>
        <dbReference type="SAM" id="SignalP"/>
    </source>
</evidence>
<protein>
    <submittedName>
        <fullName evidence="3">PEP-CTERM sorting domain-containing protein</fullName>
    </submittedName>
</protein>
<dbReference type="EMBL" id="JBHTLN010000002">
    <property type="protein sequence ID" value="MFD1123207.1"/>
    <property type="molecule type" value="Genomic_DNA"/>
</dbReference>
<gene>
    <name evidence="3" type="ORF">ACFQ2T_11870</name>
</gene>
<reference evidence="4" key="1">
    <citation type="journal article" date="2019" name="Int. J. Syst. Evol. Microbiol.">
        <title>The Global Catalogue of Microorganisms (GCM) 10K type strain sequencing project: providing services to taxonomists for standard genome sequencing and annotation.</title>
        <authorList>
            <consortium name="The Broad Institute Genomics Platform"/>
            <consortium name="The Broad Institute Genome Sequencing Center for Infectious Disease"/>
            <person name="Wu L."/>
            <person name="Ma J."/>
        </authorList>
    </citation>
    <scope>NUCLEOTIDE SEQUENCE [LARGE SCALE GENOMIC DNA]</scope>
    <source>
        <strain evidence="4">CCUG 58411</strain>
    </source>
</reference>
<dbReference type="Pfam" id="PF07589">
    <property type="entry name" value="PEP-CTERM"/>
    <property type="match status" value="1"/>
</dbReference>
<dbReference type="Proteomes" id="UP001597206">
    <property type="component" value="Unassembled WGS sequence"/>
</dbReference>
<dbReference type="RefSeq" id="WP_379034678.1">
    <property type="nucleotide sequence ID" value="NZ_JBHTLN010000002.1"/>
</dbReference>
<keyword evidence="1" id="KW-0732">Signal</keyword>
<feature type="domain" description="Ice-binding protein C-terminal" evidence="2">
    <location>
        <begin position="191"/>
        <end position="214"/>
    </location>
</feature>
<accession>A0ABW3PDB5</accession>
<proteinExistence type="predicted"/>
<feature type="signal peptide" evidence="1">
    <location>
        <begin position="1"/>
        <end position="20"/>
    </location>
</feature>
<evidence type="ECO:0000313" key="3">
    <source>
        <dbReference type="EMBL" id="MFD1123207.1"/>
    </source>
</evidence>
<feature type="chain" id="PRO_5045143270" evidence="1">
    <location>
        <begin position="21"/>
        <end position="219"/>
    </location>
</feature>
<evidence type="ECO:0000313" key="4">
    <source>
        <dbReference type="Proteomes" id="UP001597206"/>
    </source>
</evidence>
<dbReference type="InterPro" id="IPR013424">
    <property type="entry name" value="Ice-binding_C"/>
</dbReference>